<evidence type="ECO:0000259" key="1">
    <source>
        <dbReference type="PROSITE" id="PS50994"/>
    </source>
</evidence>
<dbReference type="Proteomes" id="UP001152795">
    <property type="component" value="Unassembled WGS sequence"/>
</dbReference>
<evidence type="ECO:0000313" key="3">
    <source>
        <dbReference type="Proteomes" id="UP001152795"/>
    </source>
</evidence>
<dbReference type="GO" id="GO:0003676">
    <property type="term" value="F:nucleic acid binding"/>
    <property type="evidence" value="ECO:0007669"/>
    <property type="project" value="InterPro"/>
</dbReference>
<dbReference type="InterPro" id="IPR050951">
    <property type="entry name" value="Retrovirus_Pol_polyprotein"/>
</dbReference>
<dbReference type="OrthoDB" id="10062030at2759"/>
<dbReference type="InterPro" id="IPR041588">
    <property type="entry name" value="Integrase_H2C2"/>
</dbReference>
<name>A0A6S7H1X9_PARCT</name>
<dbReference type="InterPro" id="IPR001584">
    <property type="entry name" value="Integrase_cat-core"/>
</dbReference>
<reference evidence="2" key="1">
    <citation type="submission" date="2020-04" db="EMBL/GenBank/DDBJ databases">
        <authorList>
            <person name="Alioto T."/>
            <person name="Alioto T."/>
            <person name="Gomez Garrido J."/>
        </authorList>
    </citation>
    <scope>NUCLEOTIDE SEQUENCE</scope>
    <source>
        <strain evidence="2">A484AB</strain>
    </source>
</reference>
<dbReference type="InterPro" id="IPR012337">
    <property type="entry name" value="RNaseH-like_sf"/>
</dbReference>
<sequence>MRRTVYKGLHEDMGHLGLERVLALARDRFYWPYMRRDIEHFVTRVCHCLKNKSPTLPTREPLHSIVTTFPFQLIAVDYVHLERSSGGYEYILVIVDHFTRYAQAYATKNKSGATAAEKIFNDFVPRFGFPEKIHHDMGKKVRKQPIQAVREIVWPEPLLVILGGMVKSSE</sequence>
<dbReference type="EMBL" id="CACRXK020003231">
    <property type="protein sequence ID" value="CAB3997935.1"/>
    <property type="molecule type" value="Genomic_DNA"/>
</dbReference>
<protein>
    <submittedName>
        <fullName evidence="2">Retrovirus-related Pol poly from transposon 412</fullName>
    </submittedName>
</protein>
<dbReference type="AlphaFoldDB" id="A0A6S7H1X9"/>
<feature type="domain" description="Integrase catalytic" evidence="1">
    <location>
        <begin position="66"/>
        <end position="170"/>
    </location>
</feature>
<proteinExistence type="predicted"/>
<accession>A0A6S7H1X9</accession>
<organism evidence="2 3">
    <name type="scientific">Paramuricea clavata</name>
    <name type="common">Red gorgonian</name>
    <name type="synonym">Violescent sea-whip</name>
    <dbReference type="NCBI Taxonomy" id="317549"/>
    <lineage>
        <taxon>Eukaryota</taxon>
        <taxon>Metazoa</taxon>
        <taxon>Cnidaria</taxon>
        <taxon>Anthozoa</taxon>
        <taxon>Octocorallia</taxon>
        <taxon>Malacalcyonacea</taxon>
        <taxon>Plexauridae</taxon>
        <taxon>Paramuricea</taxon>
    </lineage>
</organism>
<dbReference type="InterPro" id="IPR036397">
    <property type="entry name" value="RNaseH_sf"/>
</dbReference>
<evidence type="ECO:0000313" key="2">
    <source>
        <dbReference type="EMBL" id="CAB3997935.1"/>
    </source>
</evidence>
<dbReference type="SUPFAM" id="SSF53098">
    <property type="entry name" value="Ribonuclease H-like"/>
    <property type="match status" value="1"/>
</dbReference>
<dbReference type="Pfam" id="PF17921">
    <property type="entry name" value="Integrase_H2C2"/>
    <property type="match status" value="1"/>
</dbReference>
<dbReference type="FunFam" id="1.10.340.70:FF:000001">
    <property type="entry name" value="Retrovirus-related Pol polyprotein from transposon gypsy-like Protein"/>
    <property type="match status" value="1"/>
</dbReference>
<gene>
    <name evidence="2" type="ORF">PACLA_8A062520</name>
</gene>
<dbReference type="PROSITE" id="PS50994">
    <property type="entry name" value="INTEGRASE"/>
    <property type="match status" value="1"/>
</dbReference>
<dbReference type="Pfam" id="PF00665">
    <property type="entry name" value="rve"/>
    <property type="match status" value="1"/>
</dbReference>
<keyword evidence="3" id="KW-1185">Reference proteome</keyword>
<dbReference type="PANTHER" id="PTHR37984:SF15">
    <property type="entry name" value="INTEGRASE CATALYTIC DOMAIN-CONTAINING PROTEIN"/>
    <property type="match status" value="1"/>
</dbReference>
<dbReference type="PANTHER" id="PTHR37984">
    <property type="entry name" value="PROTEIN CBG26694"/>
    <property type="match status" value="1"/>
</dbReference>
<dbReference type="Gene3D" id="3.30.420.10">
    <property type="entry name" value="Ribonuclease H-like superfamily/Ribonuclease H"/>
    <property type="match status" value="1"/>
</dbReference>
<comment type="caution">
    <text evidence="2">The sequence shown here is derived from an EMBL/GenBank/DDBJ whole genome shotgun (WGS) entry which is preliminary data.</text>
</comment>
<dbReference type="Gene3D" id="1.10.340.70">
    <property type="match status" value="1"/>
</dbReference>
<dbReference type="GO" id="GO:0015074">
    <property type="term" value="P:DNA integration"/>
    <property type="evidence" value="ECO:0007669"/>
    <property type="project" value="InterPro"/>
</dbReference>